<feature type="compositionally biased region" description="Basic residues" evidence="1">
    <location>
        <begin position="16"/>
        <end position="27"/>
    </location>
</feature>
<evidence type="ECO:0000256" key="1">
    <source>
        <dbReference type="SAM" id="MobiDB-lite"/>
    </source>
</evidence>
<dbReference type="EMBL" id="JANPWB010000010">
    <property type="protein sequence ID" value="KAJ1143992.1"/>
    <property type="molecule type" value="Genomic_DNA"/>
</dbReference>
<feature type="region of interest" description="Disordered" evidence="1">
    <location>
        <begin position="16"/>
        <end position="43"/>
    </location>
</feature>
<evidence type="ECO:0000313" key="2">
    <source>
        <dbReference type="EMBL" id="KAJ1143992.1"/>
    </source>
</evidence>
<name>A0AAV7QWY8_PLEWA</name>
<evidence type="ECO:0000313" key="3">
    <source>
        <dbReference type="Proteomes" id="UP001066276"/>
    </source>
</evidence>
<comment type="caution">
    <text evidence="2">The sequence shown here is derived from an EMBL/GenBank/DDBJ whole genome shotgun (WGS) entry which is preliminary data.</text>
</comment>
<accession>A0AAV7QWY8</accession>
<gene>
    <name evidence="2" type="ORF">NDU88_010294</name>
</gene>
<keyword evidence="3" id="KW-1185">Reference proteome</keyword>
<dbReference type="AlphaFoldDB" id="A0AAV7QWY8"/>
<proteinExistence type="predicted"/>
<feature type="compositionally biased region" description="Basic and acidic residues" evidence="1">
    <location>
        <begin position="29"/>
        <end position="40"/>
    </location>
</feature>
<sequence>MQPVCEAGTLLGRRRPLLGRAGRRGSRTRWSEAQRERQRPAIEPSEALGRWHVDSAAPFGPGLRRLMWPAQVLLHTRLQVGGVLSVTTPDPCRATGLRNCTIQVSSACAVQRKSGDFWVSHGRLA</sequence>
<dbReference type="Proteomes" id="UP001066276">
    <property type="component" value="Chromosome 6"/>
</dbReference>
<reference evidence="2" key="1">
    <citation type="journal article" date="2022" name="bioRxiv">
        <title>Sequencing and chromosome-scale assembly of the giantPleurodeles waltlgenome.</title>
        <authorList>
            <person name="Brown T."/>
            <person name="Elewa A."/>
            <person name="Iarovenko S."/>
            <person name="Subramanian E."/>
            <person name="Araus A.J."/>
            <person name="Petzold A."/>
            <person name="Susuki M."/>
            <person name="Suzuki K.-i.T."/>
            <person name="Hayashi T."/>
            <person name="Toyoda A."/>
            <person name="Oliveira C."/>
            <person name="Osipova E."/>
            <person name="Leigh N.D."/>
            <person name="Simon A."/>
            <person name="Yun M.H."/>
        </authorList>
    </citation>
    <scope>NUCLEOTIDE SEQUENCE</scope>
    <source>
        <strain evidence="2">20211129_DDA</strain>
        <tissue evidence="2">Liver</tissue>
    </source>
</reference>
<organism evidence="2 3">
    <name type="scientific">Pleurodeles waltl</name>
    <name type="common">Iberian ribbed newt</name>
    <dbReference type="NCBI Taxonomy" id="8319"/>
    <lineage>
        <taxon>Eukaryota</taxon>
        <taxon>Metazoa</taxon>
        <taxon>Chordata</taxon>
        <taxon>Craniata</taxon>
        <taxon>Vertebrata</taxon>
        <taxon>Euteleostomi</taxon>
        <taxon>Amphibia</taxon>
        <taxon>Batrachia</taxon>
        <taxon>Caudata</taxon>
        <taxon>Salamandroidea</taxon>
        <taxon>Salamandridae</taxon>
        <taxon>Pleurodelinae</taxon>
        <taxon>Pleurodeles</taxon>
    </lineage>
</organism>
<protein>
    <submittedName>
        <fullName evidence="2">Uncharacterized protein</fullName>
    </submittedName>
</protein>